<keyword evidence="3" id="KW-0285">Flavoprotein</keyword>
<keyword evidence="9" id="KW-1185">Reference proteome</keyword>
<dbReference type="Gene3D" id="3.50.50.60">
    <property type="entry name" value="FAD/NAD(P)-binding domain"/>
    <property type="match status" value="3"/>
</dbReference>
<comment type="similarity">
    <text evidence="2">Belongs to the FAD-binding monooxygenase family.</text>
</comment>
<dbReference type="Pfam" id="PF13450">
    <property type="entry name" value="NAD_binding_8"/>
    <property type="match status" value="1"/>
</dbReference>
<evidence type="ECO:0000256" key="4">
    <source>
        <dbReference type="ARBA" id="ARBA00022827"/>
    </source>
</evidence>
<dbReference type="FunFam" id="3.50.50.60:FF:000228">
    <property type="entry name" value="FAD-containing monooxygenase EthA"/>
    <property type="match status" value="1"/>
</dbReference>
<dbReference type="PANTHER" id="PTHR43872:SF1">
    <property type="entry name" value="MONOOXYGENASE, PUTATIVE (AFU_ORTHOLOGUE AFUA_8G02570)-RELATED"/>
    <property type="match status" value="1"/>
</dbReference>
<keyword evidence="7" id="KW-0503">Monooxygenase</keyword>
<evidence type="ECO:0000256" key="3">
    <source>
        <dbReference type="ARBA" id="ARBA00022630"/>
    </source>
</evidence>
<dbReference type="InterPro" id="IPR051820">
    <property type="entry name" value="FAD-binding_MO"/>
</dbReference>
<protein>
    <submittedName>
        <fullName evidence="8">Cation diffusion facilitator CzcD-associated flavoprotein CzcO</fullName>
    </submittedName>
</protein>
<accession>A0A5S5D3G3</accession>
<sequence>MTTSPAPAPEPGTQHVDVLIVGAGLSGIGAAVHLQEEAPGTSYVVLEAREASGGTWDQFRYPGIRSDSDMFTLGFDFAPWPRAEAIASGPDILEYLRDTARQFGVDQHIRYRSRAVAAEWSGEQARWSVAVENPDTGERTTWTCQFLYMCSGYYRYDQGYTPDWPAREDFGGTFVHAQHWPEDLDLTGKRAVVIGSGATAVTLVPAMAEAGADHVTMLQRSPSYVMPLPGRDPIDGLLRKLLRTDRAYRAIRWKNIKMSTAIYQLSRKRPELMKARIRTQAVKLLPAGYDVDTHFTPSYDPWDQRMCLVPDGDFFASIKAGRADVVTDHIESFTPTGLRLRSGRELEADVVVAATGLNLVPLGGIPFTVDGERVRLPERVAYKGMMLDGVPNMAFAIGYTNASWTLKVDRVSSFVSRLVHHMRTHGFTTVTPQLPDTPMATRPFIDMQSGYFERARSELFLQGDQAPWQLQNHYAKDAELFGDVLADPALELRRSGATAGATSRP</sequence>
<keyword evidence="4" id="KW-0274">FAD</keyword>
<dbReference type="GO" id="GO:0004499">
    <property type="term" value="F:N,N-dimethylaniline monooxygenase activity"/>
    <property type="evidence" value="ECO:0007669"/>
    <property type="project" value="InterPro"/>
</dbReference>
<evidence type="ECO:0000256" key="5">
    <source>
        <dbReference type="ARBA" id="ARBA00022857"/>
    </source>
</evidence>
<dbReference type="GO" id="GO:0050661">
    <property type="term" value="F:NADP binding"/>
    <property type="evidence" value="ECO:0007669"/>
    <property type="project" value="InterPro"/>
</dbReference>
<dbReference type="PRINTS" id="PR00411">
    <property type="entry name" value="PNDRDTASEI"/>
</dbReference>
<comment type="cofactor">
    <cofactor evidence="1">
        <name>FAD</name>
        <dbReference type="ChEBI" id="CHEBI:57692"/>
    </cofactor>
</comment>
<dbReference type="RefSeq" id="WP_166531283.1">
    <property type="nucleotide sequence ID" value="NZ_VNHW01000001.1"/>
</dbReference>
<reference evidence="8 9" key="1">
    <citation type="submission" date="2019-07" db="EMBL/GenBank/DDBJ databases">
        <title>Genomic Encyclopedia of Archaeal and Bacterial Type Strains, Phase II (KMG-II): from individual species to whole genera.</title>
        <authorList>
            <person name="Goeker M."/>
        </authorList>
    </citation>
    <scope>NUCLEOTIDE SEQUENCE [LARGE SCALE GENOMIC DNA]</scope>
    <source>
        <strain evidence="8 9">DSM 46842</strain>
    </source>
</reference>
<dbReference type="InterPro" id="IPR036188">
    <property type="entry name" value="FAD/NAD-bd_sf"/>
</dbReference>
<dbReference type="PANTHER" id="PTHR43872">
    <property type="entry name" value="MONOOXYGENASE, PUTATIVE (AFU_ORTHOLOGUE AFUA_8G02570)-RELATED"/>
    <property type="match status" value="1"/>
</dbReference>
<dbReference type="EMBL" id="VNHW01000001">
    <property type="protein sequence ID" value="TYP90510.1"/>
    <property type="molecule type" value="Genomic_DNA"/>
</dbReference>
<evidence type="ECO:0000256" key="2">
    <source>
        <dbReference type="ARBA" id="ARBA00010139"/>
    </source>
</evidence>
<evidence type="ECO:0000256" key="6">
    <source>
        <dbReference type="ARBA" id="ARBA00023002"/>
    </source>
</evidence>
<dbReference type="Proteomes" id="UP000322499">
    <property type="component" value="Unassembled WGS sequence"/>
</dbReference>
<proteinExistence type="inferred from homology"/>
<evidence type="ECO:0000313" key="8">
    <source>
        <dbReference type="EMBL" id="TYP90510.1"/>
    </source>
</evidence>
<evidence type="ECO:0000256" key="7">
    <source>
        <dbReference type="ARBA" id="ARBA00023033"/>
    </source>
</evidence>
<dbReference type="InterPro" id="IPR020946">
    <property type="entry name" value="Flavin_mOase-like"/>
</dbReference>
<comment type="caution">
    <text evidence="8">The sequence shown here is derived from an EMBL/GenBank/DDBJ whole genome shotgun (WGS) entry which is preliminary data.</text>
</comment>
<name>A0A5S5D3G3_9ACTN</name>
<organism evidence="8 9">
    <name type="scientific">Blastococcus xanthinilyticus</name>
    <dbReference type="NCBI Taxonomy" id="1564164"/>
    <lineage>
        <taxon>Bacteria</taxon>
        <taxon>Bacillati</taxon>
        <taxon>Actinomycetota</taxon>
        <taxon>Actinomycetes</taxon>
        <taxon>Geodermatophilales</taxon>
        <taxon>Geodermatophilaceae</taxon>
        <taxon>Blastococcus</taxon>
    </lineage>
</organism>
<keyword evidence="5" id="KW-0521">NADP</keyword>
<gene>
    <name evidence="8" type="ORF">BD833_101228</name>
</gene>
<dbReference type="SUPFAM" id="SSF51905">
    <property type="entry name" value="FAD/NAD(P)-binding domain"/>
    <property type="match status" value="1"/>
</dbReference>
<keyword evidence="6" id="KW-0560">Oxidoreductase</keyword>
<dbReference type="Pfam" id="PF00743">
    <property type="entry name" value="FMO-like"/>
    <property type="match status" value="1"/>
</dbReference>
<dbReference type="AlphaFoldDB" id="A0A5S5D3G3"/>
<evidence type="ECO:0000256" key="1">
    <source>
        <dbReference type="ARBA" id="ARBA00001974"/>
    </source>
</evidence>
<evidence type="ECO:0000313" key="9">
    <source>
        <dbReference type="Proteomes" id="UP000322499"/>
    </source>
</evidence>
<dbReference type="GO" id="GO:0050660">
    <property type="term" value="F:flavin adenine dinucleotide binding"/>
    <property type="evidence" value="ECO:0007669"/>
    <property type="project" value="InterPro"/>
</dbReference>